<comment type="caution">
    <text evidence="2">The sequence shown here is derived from an EMBL/GenBank/DDBJ whole genome shotgun (WGS) entry which is preliminary data.</text>
</comment>
<protein>
    <submittedName>
        <fullName evidence="2">DUF4079 domain-containing protein</fullName>
    </submittedName>
</protein>
<dbReference type="RefSeq" id="WP_169363157.1">
    <property type="nucleotide sequence ID" value="NZ_JAAVJL010000001.1"/>
</dbReference>
<keyword evidence="1" id="KW-0472">Membrane</keyword>
<accession>A0ABX1LT58</accession>
<reference evidence="2 3" key="1">
    <citation type="submission" date="2020-03" db="EMBL/GenBank/DDBJ databases">
        <title>Draft Genome Sequence of 2-Methylisoborneol Producing Pseudanabaena yagii Strain GIHE-NHR1 Isolated from North Han River in South Korea.</title>
        <authorList>
            <person name="Jeong J."/>
        </authorList>
    </citation>
    <scope>NUCLEOTIDE SEQUENCE [LARGE SCALE GENOMIC DNA]</scope>
    <source>
        <strain evidence="2 3">GIHE-NHR1</strain>
    </source>
</reference>
<sequence>MELEDFFALIHPAIAVIVVFPLIGIVTHRAWLVRQRRLQVVGGEKSKIPPIVGSEHVEIGNWFSISVVGVTLLGMAYPIFSKFLKNDIFSKEPVRAFLVIAIFIGVIASFIFLFKAKVKIWRNIFAAATSIGLIVLGAQPEIFRRDNEWFFSHYYYGLVAAILMIVSVAITQDIYKDKQNRWRNIHIILNCFALLLFIGQGMTGSRDLLSIPYSWQKEFLRQCDSKTRTCPKSTALNSDLAPAPQIPTSLSI</sequence>
<keyword evidence="3" id="KW-1185">Reference proteome</keyword>
<keyword evidence="1" id="KW-0812">Transmembrane</keyword>
<feature type="transmembrane region" description="Helical" evidence="1">
    <location>
        <begin position="121"/>
        <end position="142"/>
    </location>
</feature>
<keyword evidence="1" id="KW-1133">Transmembrane helix</keyword>
<feature type="transmembrane region" description="Helical" evidence="1">
    <location>
        <begin position="59"/>
        <end position="80"/>
    </location>
</feature>
<gene>
    <name evidence="2" type="ORF">HC246_09400</name>
</gene>
<dbReference type="Proteomes" id="UP000738376">
    <property type="component" value="Unassembled WGS sequence"/>
</dbReference>
<name>A0ABX1LT58_9CYAN</name>
<feature type="transmembrane region" description="Helical" evidence="1">
    <location>
        <begin position="187"/>
        <end position="205"/>
    </location>
</feature>
<feature type="transmembrane region" description="Helical" evidence="1">
    <location>
        <begin position="96"/>
        <end position="114"/>
    </location>
</feature>
<proteinExistence type="predicted"/>
<feature type="transmembrane region" description="Helical" evidence="1">
    <location>
        <begin position="154"/>
        <end position="175"/>
    </location>
</feature>
<organism evidence="2 3">
    <name type="scientific">Pseudanabaena yagii GIHE-NHR1</name>
    <dbReference type="NCBI Taxonomy" id="2722753"/>
    <lineage>
        <taxon>Bacteria</taxon>
        <taxon>Bacillati</taxon>
        <taxon>Cyanobacteriota</taxon>
        <taxon>Cyanophyceae</taxon>
        <taxon>Pseudanabaenales</taxon>
        <taxon>Pseudanabaenaceae</taxon>
        <taxon>Pseudanabaena</taxon>
        <taxon>Pseudanabaena yagii</taxon>
    </lineage>
</organism>
<dbReference type="Pfam" id="PF13301">
    <property type="entry name" value="DUF4079"/>
    <property type="match status" value="1"/>
</dbReference>
<evidence type="ECO:0000313" key="3">
    <source>
        <dbReference type="Proteomes" id="UP000738376"/>
    </source>
</evidence>
<dbReference type="InterPro" id="IPR025067">
    <property type="entry name" value="DUF4079"/>
</dbReference>
<dbReference type="EMBL" id="JAAVJL010000001">
    <property type="protein sequence ID" value="NMF58230.1"/>
    <property type="molecule type" value="Genomic_DNA"/>
</dbReference>
<evidence type="ECO:0000256" key="1">
    <source>
        <dbReference type="SAM" id="Phobius"/>
    </source>
</evidence>
<feature type="transmembrane region" description="Helical" evidence="1">
    <location>
        <begin position="6"/>
        <end position="27"/>
    </location>
</feature>
<evidence type="ECO:0000313" key="2">
    <source>
        <dbReference type="EMBL" id="NMF58230.1"/>
    </source>
</evidence>